<dbReference type="STRING" id="244447.ENSCSEP00000020731"/>
<dbReference type="Ensembl" id="ENSCSET00000020991.1">
    <property type="protein sequence ID" value="ENSCSEP00000020731.1"/>
    <property type="gene ID" value="ENSCSEG00000013223.1"/>
</dbReference>
<sequence>MTMVTGSSGSVWIIFLLGFHVSPRIHDDSSWLKSVSRARCASRCLSLHTVTVTLSVTLQSDVSLGWCQNHKLCAKCLEPCNDSWEMKEGNCRDLCQEAFPKKQWECVTSCEFLQSVMVTKQGSCPAPQRASGFAAACVASCDNDQECSALKRCCFNGCGRTCQTPQDLFKGVPLKTRRRLGFEELSSGHLLVRWSSRFNISAEPVVYILQRRWNFGIQPSEDTATSWQEIAKDLRVSDIRPGRWYQVRVAAVNAQGTRGFTTPSRHIQSNREPSSPAAPTELRVANMSFGPGRTVSARLQWSMPADLHVPVHYYKVSWSWTAVGRPGSFSLTKRKRTVRGVRTDGTVELHSIQSNRSYTVEVRAVSYWGLNKLKGRGTILHFTTQPMNHSRSDVVTTQPSILTPTENVK</sequence>
<feature type="region of interest" description="Disordered" evidence="1">
    <location>
        <begin position="259"/>
        <end position="278"/>
    </location>
</feature>
<dbReference type="CDD" id="cd00199">
    <property type="entry name" value="WAP"/>
    <property type="match status" value="1"/>
</dbReference>
<feature type="domain" description="Fibronectin type-III" evidence="3">
    <location>
        <begin position="278"/>
        <end position="387"/>
    </location>
</feature>
<dbReference type="GO" id="GO:0009986">
    <property type="term" value="C:cell surface"/>
    <property type="evidence" value="ECO:0007669"/>
    <property type="project" value="TreeGrafter"/>
</dbReference>
<evidence type="ECO:0000259" key="4">
    <source>
        <dbReference type="PROSITE" id="PS51390"/>
    </source>
</evidence>
<dbReference type="PRINTS" id="PR00003">
    <property type="entry name" value="4DISULPHCORE"/>
</dbReference>
<dbReference type="SMART" id="SM00217">
    <property type="entry name" value="WAP"/>
    <property type="match status" value="1"/>
</dbReference>
<name>A0A3P8W574_CYNSE</name>
<dbReference type="SUPFAM" id="SSF49265">
    <property type="entry name" value="Fibronectin type III"/>
    <property type="match status" value="1"/>
</dbReference>
<evidence type="ECO:0000313" key="5">
    <source>
        <dbReference type="Ensembl" id="ENSCSEP00000020731.1"/>
    </source>
</evidence>
<organism evidence="5 6">
    <name type="scientific">Cynoglossus semilaevis</name>
    <name type="common">Tongue sole</name>
    <dbReference type="NCBI Taxonomy" id="244447"/>
    <lineage>
        <taxon>Eukaryota</taxon>
        <taxon>Metazoa</taxon>
        <taxon>Chordata</taxon>
        <taxon>Craniata</taxon>
        <taxon>Vertebrata</taxon>
        <taxon>Euteleostomi</taxon>
        <taxon>Actinopterygii</taxon>
        <taxon>Neopterygii</taxon>
        <taxon>Teleostei</taxon>
        <taxon>Neoteleostei</taxon>
        <taxon>Acanthomorphata</taxon>
        <taxon>Carangaria</taxon>
        <taxon>Pleuronectiformes</taxon>
        <taxon>Pleuronectoidei</taxon>
        <taxon>Cynoglossidae</taxon>
        <taxon>Cynoglossinae</taxon>
        <taxon>Cynoglossus</taxon>
    </lineage>
</organism>
<reference evidence="5 6" key="1">
    <citation type="journal article" date="2014" name="Nat. Genet.">
        <title>Whole-genome sequence of a flatfish provides insights into ZW sex chromosome evolution and adaptation to a benthic lifestyle.</title>
        <authorList>
            <person name="Chen S."/>
            <person name="Zhang G."/>
            <person name="Shao C."/>
            <person name="Huang Q."/>
            <person name="Liu G."/>
            <person name="Zhang P."/>
            <person name="Song W."/>
            <person name="An N."/>
            <person name="Chalopin D."/>
            <person name="Volff J.N."/>
            <person name="Hong Y."/>
            <person name="Li Q."/>
            <person name="Sha Z."/>
            <person name="Zhou H."/>
            <person name="Xie M."/>
            <person name="Yu Q."/>
            <person name="Liu Y."/>
            <person name="Xiang H."/>
            <person name="Wang N."/>
            <person name="Wu K."/>
            <person name="Yang C."/>
            <person name="Zhou Q."/>
            <person name="Liao X."/>
            <person name="Yang L."/>
            <person name="Hu Q."/>
            <person name="Zhang J."/>
            <person name="Meng L."/>
            <person name="Jin L."/>
            <person name="Tian Y."/>
            <person name="Lian J."/>
            <person name="Yang J."/>
            <person name="Miao G."/>
            <person name="Liu S."/>
            <person name="Liang Z."/>
            <person name="Yan F."/>
            <person name="Li Y."/>
            <person name="Sun B."/>
            <person name="Zhang H."/>
            <person name="Zhang J."/>
            <person name="Zhu Y."/>
            <person name="Du M."/>
            <person name="Zhao Y."/>
            <person name="Schartl M."/>
            <person name="Tang Q."/>
            <person name="Wang J."/>
        </authorList>
    </citation>
    <scope>NUCLEOTIDE SEQUENCE</scope>
</reference>
<dbReference type="Gene3D" id="4.10.75.10">
    <property type="entry name" value="Elafin-like"/>
    <property type="match status" value="1"/>
</dbReference>
<dbReference type="FunFam" id="4.10.75.10:FF:000001">
    <property type="entry name" value="Anosmin 1"/>
    <property type="match status" value="1"/>
</dbReference>
<dbReference type="InterPro" id="IPR036116">
    <property type="entry name" value="FN3_sf"/>
</dbReference>
<dbReference type="Pfam" id="PF00041">
    <property type="entry name" value="fn3"/>
    <property type="match status" value="2"/>
</dbReference>
<dbReference type="Proteomes" id="UP000265120">
    <property type="component" value="Chromosome 14"/>
</dbReference>
<feature type="domain" description="WAP" evidence="4">
    <location>
        <begin position="117"/>
        <end position="166"/>
    </location>
</feature>
<evidence type="ECO:0000256" key="1">
    <source>
        <dbReference type="SAM" id="MobiDB-lite"/>
    </source>
</evidence>
<dbReference type="Pfam" id="PF00095">
    <property type="entry name" value="WAP"/>
    <property type="match status" value="1"/>
</dbReference>
<dbReference type="OMA" id="HIANDMS"/>
<dbReference type="InterPro" id="IPR040957">
    <property type="entry name" value="Anosmin-1_Cys_box"/>
</dbReference>
<dbReference type="GO" id="GO:0030414">
    <property type="term" value="F:peptidase inhibitor activity"/>
    <property type="evidence" value="ECO:0007669"/>
    <property type="project" value="InterPro"/>
</dbReference>
<dbReference type="PROSITE" id="PS50853">
    <property type="entry name" value="FN3"/>
    <property type="match status" value="2"/>
</dbReference>
<keyword evidence="2" id="KW-0732">Signal</keyword>
<dbReference type="Gene3D" id="2.60.40.10">
    <property type="entry name" value="Immunoglobulins"/>
    <property type="match status" value="2"/>
</dbReference>
<dbReference type="GeneTree" id="ENSGT00440000033720"/>
<feature type="compositionally biased region" description="Polar residues" evidence="1">
    <location>
        <begin position="259"/>
        <end position="273"/>
    </location>
</feature>
<dbReference type="SUPFAM" id="SSF57256">
    <property type="entry name" value="Elafin-like"/>
    <property type="match status" value="1"/>
</dbReference>
<feature type="signal peptide" evidence="2">
    <location>
        <begin position="1"/>
        <end position="18"/>
    </location>
</feature>
<dbReference type="InterPro" id="IPR013783">
    <property type="entry name" value="Ig-like_fold"/>
</dbReference>
<dbReference type="CDD" id="cd00063">
    <property type="entry name" value="FN3"/>
    <property type="match status" value="2"/>
</dbReference>
<dbReference type="Pfam" id="PF17869">
    <property type="entry name" value="Cys_box"/>
    <property type="match status" value="1"/>
</dbReference>
<evidence type="ECO:0000313" key="6">
    <source>
        <dbReference type="Proteomes" id="UP000265120"/>
    </source>
</evidence>
<dbReference type="InterPro" id="IPR003961">
    <property type="entry name" value="FN3_dom"/>
</dbReference>
<dbReference type="InterPro" id="IPR008197">
    <property type="entry name" value="WAP_dom"/>
</dbReference>
<proteinExistence type="predicted"/>
<feature type="domain" description="Fibronectin type-III" evidence="3">
    <location>
        <begin position="176"/>
        <end position="272"/>
    </location>
</feature>
<dbReference type="PANTHER" id="PTHR14131">
    <property type="entry name" value="ANOSMIN"/>
    <property type="match status" value="1"/>
</dbReference>
<dbReference type="InParanoid" id="A0A3P8W574"/>
<dbReference type="AlphaFoldDB" id="A0A3P8W574"/>
<dbReference type="PANTHER" id="PTHR14131:SF6">
    <property type="entry name" value="ANOSMIN-1-RELATED"/>
    <property type="match status" value="1"/>
</dbReference>
<dbReference type="GO" id="GO:0005576">
    <property type="term" value="C:extracellular region"/>
    <property type="evidence" value="ECO:0007669"/>
    <property type="project" value="InterPro"/>
</dbReference>
<keyword evidence="6" id="KW-1185">Reference proteome</keyword>
<dbReference type="PROSITE" id="PS51390">
    <property type="entry name" value="WAP"/>
    <property type="match status" value="1"/>
</dbReference>
<evidence type="ECO:0000256" key="2">
    <source>
        <dbReference type="SAM" id="SignalP"/>
    </source>
</evidence>
<reference evidence="5" key="2">
    <citation type="submission" date="2025-08" db="UniProtKB">
        <authorList>
            <consortium name="Ensembl"/>
        </authorList>
    </citation>
    <scope>IDENTIFICATION</scope>
</reference>
<dbReference type="SMART" id="SM00060">
    <property type="entry name" value="FN3"/>
    <property type="match status" value="2"/>
</dbReference>
<dbReference type="InterPro" id="IPR042447">
    <property type="entry name" value="Anosmin-1"/>
</dbReference>
<dbReference type="GO" id="GO:0030182">
    <property type="term" value="P:neuron differentiation"/>
    <property type="evidence" value="ECO:0007669"/>
    <property type="project" value="TreeGrafter"/>
</dbReference>
<feature type="region of interest" description="Disordered" evidence="1">
    <location>
        <begin position="390"/>
        <end position="409"/>
    </location>
</feature>
<evidence type="ECO:0000259" key="3">
    <source>
        <dbReference type="PROSITE" id="PS50853"/>
    </source>
</evidence>
<accession>A0A3P8W574</accession>
<protein>
    <submittedName>
        <fullName evidence="5">Anosmin 1a</fullName>
    </submittedName>
</protein>
<dbReference type="InterPro" id="IPR036645">
    <property type="entry name" value="Elafin-like_sf"/>
</dbReference>
<reference evidence="5" key="3">
    <citation type="submission" date="2025-09" db="UniProtKB">
        <authorList>
            <consortium name="Ensembl"/>
        </authorList>
    </citation>
    <scope>IDENTIFICATION</scope>
</reference>
<feature type="chain" id="PRO_5018290490" evidence="2">
    <location>
        <begin position="19"/>
        <end position="409"/>
    </location>
</feature>